<sequence>DFESAFQENVSINGLSWHEAPDKDSELRMKDLSATAATVCHHIHETKKEAPAQRKSFTLNFYTDMEIPALRCFYRLARAIGKPENESAAAGS</sequence>
<dbReference type="OrthoDB" id="5973266at2759"/>
<reference evidence="2" key="1">
    <citation type="journal article" date="2017" name="Nat. Commun.">
        <title>The North American bullfrog draft genome provides insight into hormonal regulation of long noncoding RNA.</title>
        <authorList>
            <person name="Hammond S.A."/>
            <person name="Warren R.L."/>
            <person name="Vandervalk B.P."/>
            <person name="Kucuk E."/>
            <person name="Khan H."/>
            <person name="Gibb E.A."/>
            <person name="Pandoh P."/>
            <person name="Kirk H."/>
            <person name="Zhao Y."/>
            <person name="Jones M."/>
            <person name="Mungall A.J."/>
            <person name="Coope R."/>
            <person name="Pleasance S."/>
            <person name="Moore R.A."/>
            <person name="Holt R.A."/>
            <person name="Round J.M."/>
            <person name="Ohora S."/>
            <person name="Walle B.V."/>
            <person name="Veldhoen N."/>
            <person name="Helbing C.C."/>
            <person name="Birol I."/>
        </authorList>
    </citation>
    <scope>NUCLEOTIDE SEQUENCE [LARGE SCALE GENOMIC DNA]</scope>
</reference>
<accession>A0A2G9R4F4</accession>
<evidence type="ECO:0000313" key="2">
    <source>
        <dbReference type="Proteomes" id="UP000228934"/>
    </source>
</evidence>
<gene>
    <name evidence="1" type="ORF">AB205_0095820</name>
</gene>
<keyword evidence="2" id="KW-1185">Reference proteome</keyword>
<protein>
    <submittedName>
        <fullName evidence="1">Uncharacterized protein</fullName>
    </submittedName>
</protein>
<evidence type="ECO:0000313" key="1">
    <source>
        <dbReference type="EMBL" id="PIO22768.1"/>
    </source>
</evidence>
<name>A0A2G9R4F4_AQUCT</name>
<dbReference type="EMBL" id="KV980795">
    <property type="protein sequence ID" value="PIO22768.1"/>
    <property type="molecule type" value="Genomic_DNA"/>
</dbReference>
<dbReference type="Proteomes" id="UP000228934">
    <property type="component" value="Unassembled WGS sequence"/>
</dbReference>
<feature type="non-terminal residue" evidence="1">
    <location>
        <position position="1"/>
    </location>
</feature>
<organism evidence="1 2">
    <name type="scientific">Aquarana catesbeiana</name>
    <name type="common">American bullfrog</name>
    <name type="synonym">Rana catesbeiana</name>
    <dbReference type="NCBI Taxonomy" id="8400"/>
    <lineage>
        <taxon>Eukaryota</taxon>
        <taxon>Metazoa</taxon>
        <taxon>Chordata</taxon>
        <taxon>Craniata</taxon>
        <taxon>Vertebrata</taxon>
        <taxon>Euteleostomi</taxon>
        <taxon>Amphibia</taxon>
        <taxon>Batrachia</taxon>
        <taxon>Anura</taxon>
        <taxon>Neobatrachia</taxon>
        <taxon>Ranoidea</taxon>
        <taxon>Ranidae</taxon>
        <taxon>Aquarana</taxon>
    </lineage>
</organism>
<dbReference type="AlphaFoldDB" id="A0A2G9R4F4"/>
<proteinExistence type="predicted"/>